<dbReference type="Gene3D" id="1.10.630.10">
    <property type="entry name" value="Cytochrome P450"/>
    <property type="match status" value="1"/>
</dbReference>
<proteinExistence type="evidence at transcript level"/>
<comment type="subcellular location">
    <subcellularLocation>
        <location evidence="2">Membrane</location>
        <topology evidence="2">Single-pass membrane protein</topology>
    </subcellularLocation>
</comment>
<evidence type="ECO:0000256" key="4">
    <source>
        <dbReference type="ARBA" id="ARBA00022617"/>
    </source>
</evidence>
<evidence type="ECO:0000256" key="8">
    <source>
        <dbReference type="ARBA" id="ARBA00023002"/>
    </source>
</evidence>
<comment type="similarity">
    <text evidence="3 12">Belongs to the cytochrome P450 family.</text>
</comment>
<gene>
    <name evidence="13" type="primary">CpCYP970A14</name>
</gene>
<evidence type="ECO:0000313" key="13">
    <source>
        <dbReference type="EMBL" id="BBM89984.1"/>
    </source>
</evidence>
<dbReference type="GO" id="GO:0004497">
    <property type="term" value="F:monooxygenase activity"/>
    <property type="evidence" value="ECO:0007669"/>
    <property type="project" value="UniProtKB-KW"/>
</dbReference>
<keyword evidence="8 12" id="KW-0560">Oxidoreductase</keyword>
<accession>A0A6F8PFQ4</accession>
<keyword evidence="9 11" id="KW-0408">Iron</keyword>
<dbReference type="InterPro" id="IPR017972">
    <property type="entry name" value="Cyt_P450_CS"/>
</dbReference>
<evidence type="ECO:0000256" key="2">
    <source>
        <dbReference type="ARBA" id="ARBA00004167"/>
    </source>
</evidence>
<dbReference type="PANTHER" id="PTHR47944:SF4">
    <property type="entry name" value="OS09G0441700 PROTEIN"/>
    <property type="match status" value="1"/>
</dbReference>
<dbReference type="PANTHER" id="PTHR47944">
    <property type="entry name" value="CYTOCHROME P450 98A9"/>
    <property type="match status" value="1"/>
</dbReference>
<evidence type="ECO:0000256" key="1">
    <source>
        <dbReference type="ARBA" id="ARBA00001971"/>
    </source>
</evidence>
<dbReference type="SUPFAM" id="SSF48264">
    <property type="entry name" value="Cytochrome P450"/>
    <property type="match status" value="1"/>
</dbReference>
<evidence type="ECO:0000256" key="10">
    <source>
        <dbReference type="ARBA" id="ARBA00023136"/>
    </source>
</evidence>
<keyword evidence="5" id="KW-0812">Transmembrane</keyword>
<dbReference type="PRINTS" id="PR00463">
    <property type="entry name" value="EP450I"/>
</dbReference>
<evidence type="ECO:0000256" key="9">
    <source>
        <dbReference type="ARBA" id="ARBA00023004"/>
    </source>
</evidence>
<name>A0A6F8PFQ4_9BRYO</name>
<protein>
    <submittedName>
        <fullName evidence="13">Pimaradiene oxidase 1</fullName>
    </submittedName>
</protein>
<dbReference type="EMBL" id="LC494433">
    <property type="protein sequence ID" value="BBM89984.1"/>
    <property type="molecule type" value="mRNA"/>
</dbReference>
<dbReference type="InterPro" id="IPR001128">
    <property type="entry name" value="Cyt_P450"/>
</dbReference>
<evidence type="ECO:0000256" key="5">
    <source>
        <dbReference type="ARBA" id="ARBA00022692"/>
    </source>
</evidence>
<feature type="binding site" description="axial binding residue" evidence="11">
    <location>
        <position position="441"/>
    </location>
    <ligand>
        <name>heme</name>
        <dbReference type="ChEBI" id="CHEBI:30413"/>
    </ligand>
    <ligandPart>
        <name>Fe</name>
        <dbReference type="ChEBI" id="CHEBI:18248"/>
    </ligandPart>
</feature>
<organism evidence="13">
    <name type="scientific">Calohypnum plumiforme</name>
    <dbReference type="NCBI Taxonomy" id="98943"/>
    <lineage>
        <taxon>Eukaryota</taxon>
        <taxon>Viridiplantae</taxon>
        <taxon>Streptophyta</taxon>
        <taxon>Embryophyta</taxon>
        <taxon>Bryophyta</taxon>
        <taxon>Bryophytina</taxon>
        <taxon>Bryopsida</taxon>
        <taxon>Bryidae</taxon>
        <taxon>Hypnanae</taxon>
        <taxon>Hypnales</taxon>
        <taxon>Hypnaceae</taxon>
        <taxon>Calohypnum</taxon>
    </lineage>
</organism>
<keyword evidence="6 11" id="KW-0479">Metal-binding</keyword>
<dbReference type="FunFam" id="1.10.630.10:FF:000097">
    <property type="entry name" value="Cytochrome P-450 19"/>
    <property type="match status" value="1"/>
</dbReference>
<keyword evidence="7" id="KW-1133">Transmembrane helix</keyword>
<dbReference type="PRINTS" id="PR00385">
    <property type="entry name" value="P450"/>
</dbReference>
<keyword evidence="10" id="KW-0472">Membrane</keyword>
<dbReference type="Pfam" id="PF00067">
    <property type="entry name" value="p450"/>
    <property type="match status" value="1"/>
</dbReference>
<dbReference type="InterPro" id="IPR002401">
    <property type="entry name" value="Cyt_P450_E_grp-I"/>
</dbReference>
<dbReference type="PROSITE" id="PS00086">
    <property type="entry name" value="CYTOCHROME_P450"/>
    <property type="match status" value="1"/>
</dbReference>
<dbReference type="CDD" id="cd20618">
    <property type="entry name" value="CYP71_clan"/>
    <property type="match status" value="1"/>
</dbReference>
<dbReference type="GO" id="GO:0044550">
    <property type="term" value="P:secondary metabolite biosynthetic process"/>
    <property type="evidence" value="ECO:0007669"/>
    <property type="project" value="UniProtKB-ARBA"/>
</dbReference>
<reference evidence="13" key="1">
    <citation type="submission" date="2019-07" db="EMBL/GenBank/DDBJ databases">
        <title>Identification of functional gene clustering for specialized metabolite in bryophyte.</title>
        <authorList>
            <person name="Okada K."/>
            <person name="Kawaide H."/>
            <person name="Miyazaki S."/>
            <person name="Miyamoto K."/>
            <person name="Yamane H."/>
            <person name="Hayashi K."/>
            <person name="Nojiri H."/>
            <person name="Qiu J."/>
            <person name="Ye C."/>
            <person name="Timko M.P."/>
            <person name="Fan L."/>
        </authorList>
    </citation>
    <scope>NUCLEOTIDE SEQUENCE</scope>
    <source>
        <strain evidence="13">Takinomiya</strain>
        <tissue evidence="13">Gametophore</tissue>
    </source>
</reference>
<evidence type="ECO:0000256" key="7">
    <source>
        <dbReference type="ARBA" id="ARBA00022989"/>
    </source>
</evidence>
<dbReference type="GO" id="GO:0005506">
    <property type="term" value="F:iron ion binding"/>
    <property type="evidence" value="ECO:0007669"/>
    <property type="project" value="InterPro"/>
</dbReference>
<keyword evidence="12" id="KW-0503">Monooxygenase</keyword>
<dbReference type="InterPro" id="IPR036396">
    <property type="entry name" value="Cyt_P450_sf"/>
</dbReference>
<dbReference type="GO" id="GO:0016020">
    <property type="term" value="C:membrane"/>
    <property type="evidence" value="ECO:0007669"/>
    <property type="project" value="UniProtKB-SubCell"/>
</dbReference>
<evidence type="ECO:0000256" key="12">
    <source>
        <dbReference type="RuleBase" id="RU000461"/>
    </source>
</evidence>
<dbReference type="GO" id="GO:0020037">
    <property type="term" value="F:heme binding"/>
    <property type="evidence" value="ECO:0007669"/>
    <property type="project" value="InterPro"/>
</dbReference>
<evidence type="ECO:0000256" key="6">
    <source>
        <dbReference type="ARBA" id="ARBA00022723"/>
    </source>
</evidence>
<evidence type="ECO:0000256" key="11">
    <source>
        <dbReference type="PIRSR" id="PIRSR602401-1"/>
    </source>
</evidence>
<evidence type="ECO:0000256" key="3">
    <source>
        <dbReference type="ARBA" id="ARBA00010617"/>
    </source>
</evidence>
<dbReference type="AlphaFoldDB" id="A0A6F8PFQ4"/>
<keyword evidence="4 11" id="KW-0349">Heme</keyword>
<dbReference type="GO" id="GO:0016705">
    <property type="term" value="F:oxidoreductase activity, acting on paired donors, with incorporation or reduction of molecular oxygen"/>
    <property type="evidence" value="ECO:0007669"/>
    <property type="project" value="InterPro"/>
</dbReference>
<comment type="cofactor">
    <cofactor evidence="1 11">
        <name>heme</name>
        <dbReference type="ChEBI" id="CHEBI:30413"/>
    </cofactor>
</comment>
<sequence>MELSVWLLALGAATVLLYLVSVKPGGRLSLPPGPPTWPIVGSLFYLSSLPHRSMETLAKKYGPIMFMRLGYLNHLVVSNAGMAREILKVHDAEFASRPHSTAGKYVGFDYKDIIFSPYGDHWRLLRKICTTELLTSARLSTFKAGRHDEVAKMVQSITERGRDGELVKMRPILHMLTSNNICRMLFGRRREATDNLIGSVFDQFFDCVSEMVETVGKFNVGDLIPALKPFDLQGIEGHMKRVSKDMETLLARIIREHREMRAQRNVNAKEDEVKLFLDVLLDLDEELEDKSIMAVMVDMLGGGTDTSATTMEWALSELVHHPAIMKRVQEELDVVVGRDRPVREADLPNLHYLQAVIKENFRLHPAVPLTIPHVNPTAAQLQGYDIPANTNVLVSIWAVGRDPATWENPLEFNPDRFLNSDRGVTGTHYEILPFGSGRRGCPGMNLAQLMVQCGLAALLHAFDWSPAPGIKPEDMSMLESFGGACPIAEPLLVVAKPRVSTDVYKTSA</sequence>